<name>A0A7M6DPX4_9CNID</name>
<dbReference type="GO" id="GO:0071541">
    <property type="term" value="C:eukaryotic translation initiation factor 3 complex, eIF3m"/>
    <property type="evidence" value="ECO:0007669"/>
    <property type="project" value="TreeGrafter"/>
</dbReference>
<dbReference type="EnsemblMetazoa" id="CLYHEMT021043.1">
    <property type="protein sequence ID" value="CLYHEMP021043.1"/>
    <property type="gene ID" value="CLYHEMG021043"/>
</dbReference>
<dbReference type="PANTHER" id="PTHR10540">
    <property type="entry name" value="EUKARYOTIC TRANSLATION INITIATION FACTOR 3 SUBUNIT F-RELATED"/>
    <property type="match status" value="1"/>
</dbReference>
<dbReference type="Gene3D" id="3.40.140.10">
    <property type="entry name" value="Cytidine Deaminase, domain 2"/>
    <property type="match status" value="1"/>
</dbReference>
<evidence type="ECO:0000313" key="3">
    <source>
        <dbReference type="Proteomes" id="UP000594262"/>
    </source>
</evidence>
<dbReference type="AlphaFoldDB" id="A0A7M6DPX4"/>
<dbReference type="GO" id="GO:0008237">
    <property type="term" value="F:metallopeptidase activity"/>
    <property type="evidence" value="ECO:0007669"/>
    <property type="project" value="InterPro"/>
</dbReference>
<reference evidence="2" key="1">
    <citation type="submission" date="2021-01" db="UniProtKB">
        <authorList>
            <consortium name="EnsemblMetazoa"/>
        </authorList>
    </citation>
    <scope>IDENTIFICATION</scope>
</reference>
<dbReference type="GO" id="GO:0003743">
    <property type="term" value="F:translation initiation factor activity"/>
    <property type="evidence" value="ECO:0007669"/>
    <property type="project" value="TreeGrafter"/>
</dbReference>
<organism evidence="2 3">
    <name type="scientific">Clytia hemisphaerica</name>
    <dbReference type="NCBI Taxonomy" id="252671"/>
    <lineage>
        <taxon>Eukaryota</taxon>
        <taxon>Metazoa</taxon>
        <taxon>Cnidaria</taxon>
        <taxon>Hydrozoa</taxon>
        <taxon>Hydroidolina</taxon>
        <taxon>Leptothecata</taxon>
        <taxon>Obeliida</taxon>
        <taxon>Clytiidae</taxon>
        <taxon>Clytia</taxon>
    </lineage>
</organism>
<protein>
    <recommendedName>
        <fullName evidence="1">MPN domain-containing protein</fullName>
    </recommendedName>
</protein>
<accession>A0A7M6DPX4</accession>
<dbReference type="SMART" id="SM00232">
    <property type="entry name" value="JAB_MPN"/>
    <property type="match status" value="1"/>
</dbReference>
<dbReference type="OrthoDB" id="25498at2759"/>
<dbReference type="Proteomes" id="UP000594262">
    <property type="component" value="Unplaced"/>
</dbReference>
<feature type="domain" description="MPN" evidence="1">
    <location>
        <begin position="11"/>
        <end position="142"/>
    </location>
</feature>
<keyword evidence="3" id="KW-1185">Reference proteome</keyword>
<dbReference type="Pfam" id="PF01398">
    <property type="entry name" value="JAB"/>
    <property type="match status" value="1"/>
</dbReference>
<dbReference type="PROSITE" id="PS50249">
    <property type="entry name" value="MPN"/>
    <property type="match status" value="1"/>
</dbReference>
<evidence type="ECO:0000259" key="1">
    <source>
        <dbReference type="PROSITE" id="PS50249"/>
    </source>
</evidence>
<dbReference type="InterPro" id="IPR000555">
    <property type="entry name" value="JAMM/MPN+_dom"/>
</dbReference>
<sequence length="168" mass="18643">MASQNTCVKQVLIHPTALFTIIDSYERRNEDAKRVIGTLLGRVEKNGVVEVTNCFTVPHVETQDEVALDKEYAISMLDLHKQASRTEDIVGWFATSDDVTDHSTLIHEYYSIATDNPIHFTVDTQMKNGRMAMKAYVSSTMGVPGGTTGLIFTPIPHQSNTKKLKLSG</sequence>
<dbReference type="InterPro" id="IPR037518">
    <property type="entry name" value="MPN"/>
</dbReference>
<proteinExistence type="predicted"/>
<dbReference type="GO" id="GO:0031369">
    <property type="term" value="F:translation initiation factor binding"/>
    <property type="evidence" value="ECO:0007669"/>
    <property type="project" value="TreeGrafter"/>
</dbReference>
<dbReference type="PANTHER" id="PTHR10540:SF6">
    <property type="entry name" value="EUKARYOTIC TRANSLATION INITIATION FACTOR 3 SUBUNIT F"/>
    <property type="match status" value="1"/>
</dbReference>
<evidence type="ECO:0000313" key="2">
    <source>
        <dbReference type="EnsemblMetazoa" id="CLYHEMP021043.1"/>
    </source>
</evidence>